<reference evidence="2" key="1">
    <citation type="submission" date="2016-11" db="EMBL/GenBank/DDBJ databases">
        <authorList>
            <person name="Varghese N."/>
            <person name="Submissions S."/>
        </authorList>
    </citation>
    <scope>NUCLEOTIDE SEQUENCE [LARGE SCALE GENOMIC DNA]</scope>
    <source>
        <strain evidence="2">USBA-503</strain>
    </source>
</reference>
<sequence length="42" mass="4728">MNNLGAIEMETPCRCEVGLKKDLSEGGEMPPFRRFEAKVTQD</sequence>
<proteinExistence type="predicted"/>
<organism evidence="1 2">
    <name type="scientific">Alicyclobacillus tolerans</name>
    <dbReference type="NCBI Taxonomy" id="90970"/>
    <lineage>
        <taxon>Bacteria</taxon>
        <taxon>Bacillati</taxon>
        <taxon>Bacillota</taxon>
        <taxon>Bacilli</taxon>
        <taxon>Bacillales</taxon>
        <taxon>Alicyclobacillaceae</taxon>
        <taxon>Alicyclobacillus</taxon>
    </lineage>
</organism>
<dbReference type="EMBL" id="FRAF01000017">
    <property type="protein sequence ID" value="SHK58444.1"/>
    <property type="molecule type" value="Genomic_DNA"/>
</dbReference>
<gene>
    <name evidence="1" type="ORF">SAMN05443507_11725</name>
</gene>
<name>A0A1M6TND0_9BACL</name>
<protein>
    <submittedName>
        <fullName evidence="1">Uncharacterized protein</fullName>
    </submittedName>
</protein>
<evidence type="ECO:0000313" key="1">
    <source>
        <dbReference type="EMBL" id="SHK58444.1"/>
    </source>
</evidence>
<keyword evidence="2" id="KW-1185">Reference proteome</keyword>
<dbReference type="AlphaFoldDB" id="A0A1M6TND0"/>
<accession>A0A1M6TND0</accession>
<evidence type="ECO:0000313" key="2">
    <source>
        <dbReference type="Proteomes" id="UP000184016"/>
    </source>
</evidence>
<dbReference type="Proteomes" id="UP000184016">
    <property type="component" value="Unassembled WGS sequence"/>
</dbReference>